<organism evidence="1 2">
    <name type="scientific">Acetobacteroides hydrogenigenes</name>
    <dbReference type="NCBI Taxonomy" id="979970"/>
    <lineage>
        <taxon>Bacteria</taxon>
        <taxon>Pseudomonadati</taxon>
        <taxon>Bacteroidota</taxon>
        <taxon>Bacteroidia</taxon>
        <taxon>Bacteroidales</taxon>
        <taxon>Rikenellaceae</taxon>
        <taxon>Acetobacteroides</taxon>
    </lineage>
</organism>
<gene>
    <name evidence="1" type="ORF">CLV25_10210</name>
</gene>
<comment type="caution">
    <text evidence="1">The sequence shown here is derived from an EMBL/GenBank/DDBJ whole genome shotgun (WGS) entry which is preliminary data.</text>
</comment>
<dbReference type="Proteomes" id="UP000294830">
    <property type="component" value="Unassembled WGS sequence"/>
</dbReference>
<evidence type="ECO:0000313" key="1">
    <source>
        <dbReference type="EMBL" id="TCN72052.1"/>
    </source>
</evidence>
<sequence>MKRLGLSKFSVTDSGSMATVVEEEVTNANLVEAKESTEFKEVVADHVEYQESLVRVSKSQNTEVKVASDKNLDDAWVGIRQMVWGLTYSPDPTVAQKAHRFYALLDTYGAGVEVLSATEESEKIDAILVKLLEPANQQLAVDLGVKPFVDHLSACAETFRRDWGNLEADKEAFRNSTSASNSRRKLEASIVRFFGLVTYSAQYAPAKREEWAKLESAIYSRYLTIRQKYTEPKKKDDTTPTK</sequence>
<dbReference type="EMBL" id="SLWB01000002">
    <property type="protein sequence ID" value="TCN72052.1"/>
    <property type="molecule type" value="Genomic_DNA"/>
</dbReference>
<proteinExistence type="predicted"/>
<name>A0A4R2EWW7_9BACT</name>
<accession>A0A4R2EWW7</accession>
<keyword evidence="2" id="KW-1185">Reference proteome</keyword>
<evidence type="ECO:0000313" key="2">
    <source>
        <dbReference type="Proteomes" id="UP000294830"/>
    </source>
</evidence>
<dbReference type="Pfam" id="PF19775">
    <property type="entry name" value="DUF6261"/>
    <property type="match status" value="1"/>
</dbReference>
<dbReference type="AlphaFoldDB" id="A0A4R2EWW7"/>
<reference evidence="1 2" key="1">
    <citation type="submission" date="2019-03" db="EMBL/GenBank/DDBJ databases">
        <title>Genomic Encyclopedia of Archaeal and Bacterial Type Strains, Phase II (KMG-II): from individual species to whole genera.</title>
        <authorList>
            <person name="Goeker M."/>
        </authorList>
    </citation>
    <scope>NUCLEOTIDE SEQUENCE [LARGE SCALE GENOMIC DNA]</scope>
    <source>
        <strain evidence="1 2">RL-C</strain>
    </source>
</reference>
<dbReference type="RefSeq" id="WP_131838122.1">
    <property type="nucleotide sequence ID" value="NZ_SLWB01000002.1"/>
</dbReference>
<dbReference type="OrthoDB" id="1115360at2"/>
<dbReference type="InterPro" id="IPR046228">
    <property type="entry name" value="DUF6261"/>
</dbReference>
<protein>
    <submittedName>
        <fullName evidence="1">Uncharacterized protein</fullName>
    </submittedName>
</protein>